<feature type="compositionally biased region" description="Polar residues" evidence="1">
    <location>
        <begin position="93"/>
        <end position="112"/>
    </location>
</feature>
<dbReference type="SUPFAM" id="SSF56801">
    <property type="entry name" value="Acetyl-CoA synthetase-like"/>
    <property type="match status" value="1"/>
</dbReference>
<evidence type="ECO:0000259" key="2">
    <source>
        <dbReference type="Pfam" id="PF00501"/>
    </source>
</evidence>
<organism evidence="3 4">
    <name type="scientific">Actinacidiphila oryziradicis</name>
    <dbReference type="NCBI Taxonomy" id="2571141"/>
    <lineage>
        <taxon>Bacteria</taxon>
        <taxon>Bacillati</taxon>
        <taxon>Actinomycetota</taxon>
        <taxon>Actinomycetes</taxon>
        <taxon>Kitasatosporales</taxon>
        <taxon>Streptomycetaceae</taxon>
        <taxon>Actinacidiphila</taxon>
    </lineage>
</organism>
<accession>A0A4U0RSX8</accession>
<gene>
    <name evidence="3" type="ORF">FCI23_46720</name>
</gene>
<evidence type="ECO:0000256" key="1">
    <source>
        <dbReference type="SAM" id="MobiDB-lite"/>
    </source>
</evidence>
<evidence type="ECO:0000313" key="3">
    <source>
        <dbReference type="EMBL" id="TJZ99205.1"/>
    </source>
</evidence>
<dbReference type="AlphaFoldDB" id="A0A4U0RSX8"/>
<feature type="region of interest" description="Disordered" evidence="1">
    <location>
        <begin position="1"/>
        <end position="28"/>
    </location>
</feature>
<evidence type="ECO:0000313" key="4">
    <source>
        <dbReference type="Proteomes" id="UP000305778"/>
    </source>
</evidence>
<feature type="compositionally biased region" description="Basic and acidic residues" evidence="1">
    <location>
        <begin position="160"/>
        <end position="186"/>
    </location>
</feature>
<dbReference type="Proteomes" id="UP000305778">
    <property type="component" value="Unassembled WGS sequence"/>
</dbReference>
<protein>
    <recommendedName>
        <fullName evidence="2">AMP-dependent synthetase/ligase domain-containing protein</fullName>
    </recommendedName>
</protein>
<name>A0A4U0RSX8_9ACTN</name>
<dbReference type="Gene3D" id="3.40.50.980">
    <property type="match status" value="1"/>
</dbReference>
<dbReference type="OrthoDB" id="2472181at2"/>
<proteinExistence type="predicted"/>
<dbReference type="Pfam" id="PF00501">
    <property type="entry name" value="AMP-binding"/>
    <property type="match status" value="1"/>
</dbReference>
<sequence length="212" mass="23571">MRVPRLHLRLDRKTRGDPRQPPRPGQRCRALRRRTRRRYCGGRVVVAPDAARTDGTVLRDLVERHDVRTVQATPTTWRAVLDRVGPALDSTAERSSAATNPYPSGWPSNSSRPAAKPHHAYGPTETTIWSTSAVLSGPLGARLDIGRPIRNSVRPAVQELRPRLQRPADRRRERQGQRCPKAEARAGLRQGSRPSGWQLRRATCSSSPAPGA</sequence>
<reference evidence="3 4" key="1">
    <citation type="submission" date="2019-04" db="EMBL/GenBank/DDBJ databases">
        <title>Streptomyces oryziradicis sp. nov., a novel actinomycete isolated from rhizosphere soil of rice (Oryza sativa L.).</title>
        <authorList>
            <person name="Li C."/>
        </authorList>
    </citation>
    <scope>NUCLEOTIDE SEQUENCE [LARGE SCALE GENOMIC DNA]</scope>
    <source>
        <strain evidence="3 4">NEAU-C40</strain>
    </source>
</reference>
<feature type="compositionally biased region" description="Polar residues" evidence="1">
    <location>
        <begin position="203"/>
        <end position="212"/>
    </location>
</feature>
<feature type="compositionally biased region" description="Basic and acidic residues" evidence="1">
    <location>
        <begin position="8"/>
        <end position="20"/>
    </location>
</feature>
<feature type="region of interest" description="Disordered" evidence="1">
    <location>
        <begin position="154"/>
        <end position="212"/>
    </location>
</feature>
<keyword evidence="4" id="KW-1185">Reference proteome</keyword>
<dbReference type="EMBL" id="SUMC01000114">
    <property type="protein sequence ID" value="TJZ99205.1"/>
    <property type="molecule type" value="Genomic_DNA"/>
</dbReference>
<comment type="caution">
    <text evidence="3">The sequence shown here is derived from an EMBL/GenBank/DDBJ whole genome shotgun (WGS) entry which is preliminary data.</text>
</comment>
<dbReference type="InterPro" id="IPR000873">
    <property type="entry name" value="AMP-dep_synth/lig_dom"/>
</dbReference>
<feature type="region of interest" description="Disordered" evidence="1">
    <location>
        <begin position="89"/>
        <end position="123"/>
    </location>
</feature>
<feature type="domain" description="AMP-dependent synthetase/ligase" evidence="2">
    <location>
        <begin position="39"/>
        <end position="151"/>
    </location>
</feature>